<protein>
    <recommendedName>
        <fullName evidence="4">Transcriptional regulator</fullName>
    </recommendedName>
</protein>
<evidence type="ECO:0000256" key="1">
    <source>
        <dbReference type="SAM" id="SignalP"/>
    </source>
</evidence>
<dbReference type="Proteomes" id="UP000501534">
    <property type="component" value="Chromosome"/>
</dbReference>
<organism evidence="2 3">
    <name type="scientific">Usitatibacter rugosus</name>
    <dbReference type="NCBI Taxonomy" id="2732067"/>
    <lineage>
        <taxon>Bacteria</taxon>
        <taxon>Pseudomonadati</taxon>
        <taxon>Pseudomonadota</taxon>
        <taxon>Betaproteobacteria</taxon>
        <taxon>Nitrosomonadales</taxon>
        <taxon>Usitatibacteraceae</taxon>
        <taxon>Usitatibacter</taxon>
    </lineage>
</organism>
<reference evidence="2 3" key="1">
    <citation type="submission" date="2020-04" db="EMBL/GenBank/DDBJ databases">
        <title>Usitatibacter rugosus gen. nov., sp. nov. and Usitatibacter palustris sp. nov., novel members of Usitatibacteraceae fam. nov. within the order Nitrosomonadales isolated from soil.</title>
        <authorList>
            <person name="Huber K.J."/>
            <person name="Neumann-Schaal M."/>
            <person name="Geppert A."/>
            <person name="Luckner M."/>
            <person name="Wanner G."/>
            <person name="Overmann J."/>
        </authorList>
    </citation>
    <scope>NUCLEOTIDE SEQUENCE [LARGE SCALE GENOMIC DNA]</scope>
    <source>
        <strain evidence="2 3">0125_3</strain>
    </source>
</reference>
<dbReference type="Gene3D" id="2.60.120.260">
    <property type="entry name" value="Galactose-binding domain-like"/>
    <property type="match status" value="1"/>
</dbReference>
<keyword evidence="1" id="KW-0732">Signal</keyword>
<evidence type="ECO:0008006" key="4">
    <source>
        <dbReference type="Google" id="ProtNLM"/>
    </source>
</evidence>
<dbReference type="KEGG" id="uru:DSM104443_00537"/>
<feature type="chain" id="PRO_5026972491" description="Transcriptional regulator" evidence="1">
    <location>
        <begin position="20"/>
        <end position="196"/>
    </location>
</feature>
<sequence>MTFKSLIAAFAIASVVAFAAIAESTTVPGWFMAGSKPDSYQMGVDPSGGPNREPAAYLRAKGTSTEGFGTMMQQFAADDFRGKRVRLSADVRAESLRKWAGLWMRVDGEPGRTLAFDNMGKRPIMGTTGWTRHEIVLDVAPEAKLIALGVLMTDAGALWLGNVKFEVVGDAVPVTAKTPSTDSLPKTPRNLGFGES</sequence>
<evidence type="ECO:0000313" key="2">
    <source>
        <dbReference type="EMBL" id="QJR09493.1"/>
    </source>
</evidence>
<evidence type="ECO:0000313" key="3">
    <source>
        <dbReference type="Proteomes" id="UP000501534"/>
    </source>
</evidence>
<accession>A0A6M4GT70</accession>
<dbReference type="AlphaFoldDB" id="A0A6M4GT70"/>
<dbReference type="RefSeq" id="WP_171089242.1">
    <property type="nucleotide sequence ID" value="NZ_CP053069.1"/>
</dbReference>
<keyword evidence="3" id="KW-1185">Reference proteome</keyword>
<dbReference type="EMBL" id="CP053069">
    <property type="protein sequence ID" value="QJR09493.1"/>
    <property type="molecule type" value="Genomic_DNA"/>
</dbReference>
<gene>
    <name evidence="2" type="ORF">DSM104443_00537</name>
</gene>
<feature type="signal peptide" evidence="1">
    <location>
        <begin position="1"/>
        <end position="19"/>
    </location>
</feature>
<proteinExistence type="predicted"/>
<name>A0A6M4GT70_9PROT</name>